<dbReference type="RefSeq" id="WP_369611095.1">
    <property type="nucleotide sequence ID" value="NZ_AP031322.1"/>
</dbReference>
<dbReference type="GO" id="GO:0006085">
    <property type="term" value="P:acetyl-CoA biosynthetic process"/>
    <property type="evidence" value="ECO:0007669"/>
    <property type="project" value="TreeGrafter"/>
</dbReference>
<gene>
    <name evidence="2" type="ORF">SJAV_08510</name>
</gene>
<dbReference type="Pfam" id="PF13193">
    <property type="entry name" value="AMP-binding_C"/>
    <property type="match status" value="1"/>
</dbReference>
<dbReference type="GO" id="GO:0003987">
    <property type="term" value="F:acetate-CoA ligase activity"/>
    <property type="evidence" value="ECO:0007669"/>
    <property type="project" value="TreeGrafter"/>
</dbReference>
<dbReference type="Gene3D" id="3.30.300.30">
    <property type="match status" value="1"/>
</dbReference>
<accession>A0AAT9GQ41</accession>
<reference evidence="2" key="1">
    <citation type="submission" date="2024-03" db="EMBL/GenBank/DDBJ databases">
        <title>Complete genome sequence of Sulfurisphaera javensis strain KD-1.</title>
        <authorList>
            <person name="Sakai H."/>
            <person name="Nur N."/>
            <person name="Suwanto A."/>
            <person name="Kurosawa N."/>
        </authorList>
    </citation>
    <scope>NUCLEOTIDE SEQUENCE</scope>
    <source>
        <strain evidence="2">KD-1</strain>
    </source>
</reference>
<dbReference type="InterPro" id="IPR042099">
    <property type="entry name" value="ANL_N_sf"/>
</dbReference>
<dbReference type="PANTHER" id="PTHR24095">
    <property type="entry name" value="ACETYL-COENZYME A SYNTHETASE"/>
    <property type="match status" value="1"/>
</dbReference>
<dbReference type="AlphaFoldDB" id="A0AAT9GQ41"/>
<evidence type="ECO:0000313" key="2">
    <source>
        <dbReference type="EMBL" id="BFH72907.1"/>
    </source>
</evidence>
<sequence length="190" mass="21407">MPSGKAGYVIVKSPSPAFMIGLWNDDRYIKYYERFGYYLTGDYGYKDEEGYLYILGRSDDVIKIAGHRLGVGEIEETAHIPEVAEVAAVSVPDEIKGSSIVIFAVPKEGVTDYEMIKKNIKEKVQKELGKIVDIKEIVIVNKIPHTRTGKIMRRVLRALINNENLGDISTLEDESSIEEVKKALEEIKKL</sequence>
<protein>
    <recommendedName>
        <fullName evidence="1">AMP-binding enzyme C-terminal domain-containing protein</fullName>
    </recommendedName>
</protein>
<proteinExistence type="predicted"/>
<dbReference type="PANTHER" id="PTHR24095:SF232">
    <property type="entry name" value="ACETYL-COENZYME A SYNTHETASE"/>
    <property type="match status" value="1"/>
</dbReference>
<dbReference type="Gene3D" id="3.40.50.12780">
    <property type="entry name" value="N-terminal domain of ligase-like"/>
    <property type="match status" value="1"/>
</dbReference>
<evidence type="ECO:0000259" key="1">
    <source>
        <dbReference type="Pfam" id="PF13193"/>
    </source>
</evidence>
<dbReference type="GeneID" id="92353780"/>
<dbReference type="SUPFAM" id="SSF56801">
    <property type="entry name" value="Acetyl-CoA synthetase-like"/>
    <property type="match status" value="1"/>
</dbReference>
<feature type="domain" description="AMP-binding enzyme C-terminal" evidence="1">
    <location>
        <begin position="78"/>
        <end position="150"/>
    </location>
</feature>
<dbReference type="InterPro" id="IPR025110">
    <property type="entry name" value="AMP-bd_C"/>
</dbReference>
<dbReference type="KEGG" id="sjv:SJAV_08510"/>
<organism evidence="2">
    <name type="scientific">Sulfurisphaera javensis</name>
    <dbReference type="NCBI Taxonomy" id="2049879"/>
    <lineage>
        <taxon>Archaea</taxon>
        <taxon>Thermoproteota</taxon>
        <taxon>Thermoprotei</taxon>
        <taxon>Sulfolobales</taxon>
        <taxon>Sulfolobaceae</taxon>
        <taxon>Sulfurisphaera</taxon>
    </lineage>
</organism>
<dbReference type="InterPro" id="IPR045851">
    <property type="entry name" value="AMP-bd_C_sf"/>
</dbReference>
<dbReference type="EMBL" id="AP031322">
    <property type="protein sequence ID" value="BFH72907.1"/>
    <property type="molecule type" value="Genomic_DNA"/>
</dbReference>
<name>A0AAT9GQ41_9CREN</name>